<dbReference type="GO" id="GO:0016491">
    <property type="term" value="F:oxidoreductase activity"/>
    <property type="evidence" value="ECO:0007669"/>
    <property type="project" value="UniProtKB-KW"/>
</dbReference>
<dbReference type="PANTHER" id="PTHR11709:SF511">
    <property type="entry name" value="LACCASE"/>
    <property type="match status" value="1"/>
</dbReference>
<comment type="similarity">
    <text evidence="1">Belongs to the multicopper oxidase family.</text>
</comment>
<protein>
    <submittedName>
        <fullName evidence="11">CAZyme family AA1</fullName>
    </submittedName>
</protein>
<feature type="region of interest" description="Disordered" evidence="7">
    <location>
        <begin position="503"/>
        <end position="526"/>
    </location>
</feature>
<name>A0A8H7EZU9_AGABI</name>
<dbReference type="PANTHER" id="PTHR11709">
    <property type="entry name" value="MULTI-COPPER OXIDASE"/>
    <property type="match status" value="1"/>
</dbReference>
<evidence type="ECO:0000256" key="7">
    <source>
        <dbReference type="SAM" id="MobiDB-lite"/>
    </source>
</evidence>
<dbReference type="CDD" id="cd13903">
    <property type="entry name" value="CuRO_3_Tv-LCC_like"/>
    <property type="match status" value="1"/>
</dbReference>
<feature type="domain" description="Plastocyanin-like" evidence="9">
    <location>
        <begin position="359"/>
        <end position="483"/>
    </location>
</feature>
<evidence type="ECO:0000313" key="11">
    <source>
        <dbReference type="EMBL" id="KAF7768560.1"/>
    </source>
</evidence>
<sequence length="526" mass="57657">MSATTILAKTVGPVGTITIANKVIAPDGFDRSSSLVDGIHPAPAITVQKGDRVKINVVNELSDPTQNLGTTIHWHGIFQRGTESMDGTQGVTQCPIAPGNSFQYDFQVNQVGTFWYHSHFGVQYCDGVRGPLVIYDPDDPLMSFYDVDDVSTIVTLSEWYHSLAVDLLGTIPMADSTLINGKGRYPGGTNTELSVVDVQEGKRYRLRLISVSCDPNFTFSIDGHNLTVIEADGIALAPETVNSIQIFAAQRYSVVLHANQPADNYWIRALPNSGNRNLNSTFENGVNSAILRYRGAKPQEPTSMQQSFKNQLVEASLHPLEPIPVPGEPRPDGADQIFNFDLAFDTKTSRFSINGVVYKTPTVPVLLQILSGARNAHDLLPKGSVYTVERNKTIQINVPSGLLGGPHPFHLHGHNFNVIRSADTGKYDFDNPIVRDTVEIGNTPGDFVSLRFTTDNPGPWIFHCHIEFHLMEGLAIIFAEAPDDVAASPDISDEWDQLCPTWDNEPDYVKEAGNNTRTGNNTTNGD</sequence>
<feature type="domain" description="Plastocyanin-like" evidence="8">
    <location>
        <begin position="152"/>
        <end position="296"/>
    </location>
</feature>
<dbReference type="FunFam" id="2.60.40.420:FF:000045">
    <property type="entry name" value="Laccase 2"/>
    <property type="match status" value="1"/>
</dbReference>
<dbReference type="InterPro" id="IPR001117">
    <property type="entry name" value="Cu-oxidase_2nd"/>
</dbReference>
<feature type="compositionally biased region" description="Low complexity" evidence="7">
    <location>
        <begin position="513"/>
        <end position="526"/>
    </location>
</feature>
<evidence type="ECO:0000313" key="12">
    <source>
        <dbReference type="Proteomes" id="UP000629468"/>
    </source>
</evidence>
<dbReference type="Gene3D" id="2.60.40.420">
    <property type="entry name" value="Cupredoxins - blue copper proteins"/>
    <property type="match status" value="3"/>
</dbReference>
<evidence type="ECO:0000256" key="6">
    <source>
        <dbReference type="ARBA" id="ARBA00023180"/>
    </source>
</evidence>
<reference evidence="11 12" key="1">
    <citation type="journal article" name="Sci. Rep.">
        <title>Telomere-to-telomere assembled and centromere annotated genomes of the two main subspecies of the button mushroom Agaricus bisporus reveal especially polymorphic chromosome ends.</title>
        <authorList>
            <person name="Sonnenberg A.S.M."/>
            <person name="Sedaghat-Telgerd N."/>
            <person name="Lavrijssen B."/>
            <person name="Ohm R.A."/>
            <person name="Hendrickx P.M."/>
            <person name="Scholtmeijer K."/>
            <person name="Baars J.J.P."/>
            <person name="van Peer A."/>
        </authorList>
    </citation>
    <scope>NUCLEOTIDE SEQUENCE [LARGE SCALE GENOMIC DNA]</scope>
    <source>
        <strain evidence="11 12">H119_p4</strain>
    </source>
</reference>
<feature type="domain" description="Plastocyanin-like" evidence="10">
    <location>
        <begin position="21"/>
        <end position="138"/>
    </location>
</feature>
<keyword evidence="3" id="KW-0560">Oxidoreductase</keyword>
<dbReference type="EMBL" id="JABXXO010000010">
    <property type="protein sequence ID" value="KAF7768560.1"/>
    <property type="molecule type" value="Genomic_DNA"/>
</dbReference>
<evidence type="ECO:0000259" key="9">
    <source>
        <dbReference type="Pfam" id="PF07731"/>
    </source>
</evidence>
<accession>A0A8H7EZU9</accession>
<dbReference type="Pfam" id="PF00394">
    <property type="entry name" value="Cu-oxidase"/>
    <property type="match status" value="1"/>
</dbReference>
<dbReference type="InterPro" id="IPR011707">
    <property type="entry name" value="Cu-oxidase-like_N"/>
</dbReference>
<keyword evidence="2" id="KW-0479">Metal-binding</keyword>
<dbReference type="Pfam" id="PF07732">
    <property type="entry name" value="Cu-oxidase_3"/>
    <property type="match status" value="1"/>
</dbReference>
<keyword evidence="6" id="KW-0325">Glycoprotein</keyword>
<keyword evidence="4" id="KW-0186">Copper</keyword>
<evidence type="ECO:0000256" key="1">
    <source>
        <dbReference type="ARBA" id="ARBA00010609"/>
    </source>
</evidence>
<dbReference type="GO" id="GO:0005507">
    <property type="term" value="F:copper ion binding"/>
    <property type="evidence" value="ECO:0007669"/>
    <property type="project" value="InterPro"/>
</dbReference>
<evidence type="ECO:0000256" key="2">
    <source>
        <dbReference type="ARBA" id="ARBA00022723"/>
    </source>
</evidence>
<dbReference type="InterPro" id="IPR011706">
    <property type="entry name" value="Cu-oxidase_C"/>
</dbReference>
<organism evidence="11 12">
    <name type="scientific">Agaricus bisporus var. burnettii</name>
    <dbReference type="NCBI Taxonomy" id="192524"/>
    <lineage>
        <taxon>Eukaryota</taxon>
        <taxon>Fungi</taxon>
        <taxon>Dikarya</taxon>
        <taxon>Basidiomycota</taxon>
        <taxon>Agaricomycotina</taxon>
        <taxon>Agaricomycetes</taxon>
        <taxon>Agaricomycetidae</taxon>
        <taxon>Agaricales</taxon>
        <taxon>Agaricineae</taxon>
        <taxon>Agaricaceae</taxon>
        <taxon>Agaricus</taxon>
    </lineage>
</organism>
<evidence type="ECO:0000256" key="4">
    <source>
        <dbReference type="ARBA" id="ARBA00023008"/>
    </source>
</evidence>
<gene>
    <name evidence="11" type="ORF">Agabi119p4_7803</name>
</gene>
<dbReference type="Proteomes" id="UP000629468">
    <property type="component" value="Unassembled WGS sequence"/>
</dbReference>
<dbReference type="PROSITE" id="PS00080">
    <property type="entry name" value="MULTICOPPER_OXIDASE2"/>
    <property type="match status" value="1"/>
</dbReference>
<dbReference type="InterPro" id="IPR033138">
    <property type="entry name" value="Cu_oxidase_CS"/>
</dbReference>
<evidence type="ECO:0000256" key="5">
    <source>
        <dbReference type="ARBA" id="ARBA00023157"/>
    </source>
</evidence>
<evidence type="ECO:0000259" key="8">
    <source>
        <dbReference type="Pfam" id="PF00394"/>
    </source>
</evidence>
<dbReference type="SUPFAM" id="SSF49503">
    <property type="entry name" value="Cupredoxins"/>
    <property type="match status" value="3"/>
</dbReference>
<comment type="caution">
    <text evidence="11">The sequence shown here is derived from an EMBL/GenBank/DDBJ whole genome shotgun (WGS) entry which is preliminary data.</text>
</comment>
<dbReference type="InterPro" id="IPR008972">
    <property type="entry name" value="Cupredoxin"/>
</dbReference>
<evidence type="ECO:0000259" key="10">
    <source>
        <dbReference type="Pfam" id="PF07732"/>
    </source>
</evidence>
<keyword evidence="5" id="KW-1015">Disulfide bond</keyword>
<proteinExistence type="inferred from homology"/>
<dbReference type="AlphaFoldDB" id="A0A8H7EZU9"/>
<dbReference type="InterPro" id="IPR002355">
    <property type="entry name" value="Cu_oxidase_Cu_BS"/>
</dbReference>
<dbReference type="PROSITE" id="PS00079">
    <property type="entry name" value="MULTICOPPER_OXIDASE1"/>
    <property type="match status" value="1"/>
</dbReference>
<evidence type="ECO:0000256" key="3">
    <source>
        <dbReference type="ARBA" id="ARBA00023002"/>
    </source>
</evidence>
<dbReference type="InterPro" id="IPR045087">
    <property type="entry name" value="Cu-oxidase_fam"/>
</dbReference>
<dbReference type="Pfam" id="PF07731">
    <property type="entry name" value="Cu-oxidase_2"/>
    <property type="match status" value="1"/>
</dbReference>